<comment type="catalytic activity">
    <reaction evidence="9 10">
        <text>Release of signal peptides from bacterial membrane prolipoproteins. Hydrolyzes -Xaa-Yaa-Zaa-|-(S,diacylglyceryl)Cys-, in which Xaa is hydrophobic (preferably Leu), and Yaa (Ala or Ser) and Zaa (Gly or Ala) have small, neutral side chains.</text>
        <dbReference type="EC" id="3.4.23.36"/>
    </reaction>
</comment>
<feature type="transmembrane region" description="Helical" evidence="9">
    <location>
        <begin position="69"/>
        <end position="90"/>
    </location>
</feature>
<comment type="caution">
    <text evidence="12">The sequence shown here is derived from an EMBL/GenBank/DDBJ whole genome shotgun (WGS) entry which is preliminary data.</text>
</comment>
<dbReference type="GO" id="GO:0004190">
    <property type="term" value="F:aspartic-type endopeptidase activity"/>
    <property type="evidence" value="ECO:0007669"/>
    <property type="project" value="UniProtKB-UniRule"/>
</dbReference>
<comment type="function">
    <text evidence="9 10">This protein specifically catalyzes the removal of signal peptides from prolipoproteins.</text>
</comment>
<evidence type="ECO:0000256" key="4">
    <source>
        <dbReference type="ARBA" id="ARBA00022692"/>
    </source>
</evidence>
<name>A0A9D1IHB3_9BURK</name>
<keyword evidence="8 9" id="KW-0472">Membrane</keyword>
<evidence type="ECO:0000256" key="1">
    <source>
        <dbReference type="ARBA" id="ARBA00006139"/>
    </source>
</evidence>
<dbReference type="PANTHER" id="PTHR33695">
    <property type="entry name" value="LIPOPROTEIN SIGNAL PEPTIDASE"/>
    <property type="match status" value="1"/>
</dbReference>
<reference evidence="12" key="2">
    <citation type="journal article" date="2021" name="PeerJ">
        <title>Extensive microbial diversity within the chicken gut microbiome revealed by metagenomics and culture.</title>
        <authorList>
            <person name="Gilroy R."/>
            <person name="Ravi A."/>
            <person name="Getino M."/>
            <person name="Pursley I."/>
            <person name="Horton D.L."/>
            <person name="Alikhan N.F."/>
            <person name="Baker D."/>
            <person name="Gharbi K."/>
            <person name="Hall N."/>
            <person name="Watson M."/>
            <person name="Adriaenssens E.M."/>
            <person name="Foster-Nyarko E."/>
            <person name="Jarju S."/>
            <person name="Secka A."/>
            <person name="Antonio M."/>
            <person name="Oren A."/>
            <person name="Chaudhuri R.R."/>
            <person name="La Ragione R."/>
            <person name="Hildebrand F."/>
            <person name="Pallen M.J."/>
        </authorList>
    </citation>
    <scope>NUCLEOTIDE SEQUENCE</scope>
    <source>
        <strain evidence="12">7463</strain>
    </source>
</reference>
<evidence type="ECO:0000256" key="3">
    <source>
        <dbReference type="ARBA" id="ARBA00022670"/>
    </source>
</evidence>
<comment type="subcellular location">
    <subcellularLocation>
        <location evidence="9">Cell membrane</location>
        <topology evidence="9">Multi-pass membrane protein</topology>
    </subcellularLocation>
</comment>
<evidence type="ECO:0000256" key="2">
    <source>
        <dbReference type="ARBA" id="ARBA00022475"/>
    </source>
</evidence>
<feature type="active site" evidence="9">
    <location>
        <position position="142"/>
    </location>
</feature>
<dbReference type="PANTHER" id="PTHR33695:SF1">
    <property type="entry name" value="LIPOPROTEIN SIGNAL PEPTIDASE"/>
    <property type="match status" value="1"/>
</dbReference>
<evidence type="ECO:0000256" key="10">
    <source>
        <dbReference type="RuleBase" id="RU000594"/>
    </source>
</evidence>
<dbReference type="Pfam" id="PF01252">
    <property type="entry name" value="Peptidase_A8"/>
    <property type="match status" value="1"/>
</dbReference>
<keyword evidence="4 9" id="KW-0812">Transmembrane</keyword>
<accession>A0A9D1IHB3</accession>
<dbReference type="GO" id="GO:0005886">
    <property type="term" value="C:plasma membrane"/>
    <property type="evidence" value="ECO:0007669"/>
    <property type="project" value="UniProtKB-SubCell"/>
</dbReference>
<feature type="active site" evidence="9">
    <location>
        <position position="124"/>
    </location>
</feature>
<dbReference type="NCBIfam" id="TIGR00077">
    <property type="entry name" value="lspA"/>
    <property type="match status" value="1"/>
</dbReference>
<evidence type="ECO:0000256" key="9">
    <source>
        <dbReference type="HAMAP-Rule" id="MF_00161"/>
    </source>
</evidence>
<evidence type="ECO:0000256" key="7">
    <source>
        <dbReference type="ARBA" id="ARBA00022989"/>
    </source>
</evidence>
<dbReference type="HAMAP" id="MF_00161">
    <property type="entry name" value="LspA"/>
    <property type="match status" value="1"/>
</dbReference>
<keyword evidence="5 9" id="KW-0064">Aspartyl protease</keyword>
<feature type="transmembrane region" description="Helical" evidence="9">
    <location>
        <begin position="44"/>
        <end position="63"/>
    </location>
</feature>
<evidence type="ECO:0000256" key="11">
    <source>
        <dbReference type="RuleBase" id="RU004181"/>
    </source>
</evidence>
<feature type="transmembrane region" description="Helical" evidence="9">
    <location>
        <begin position="97"/>
        <end position="114"/>
    </location>
</feature>
<gene>
    <name evidence="9" type="primary">lspA</name>
    <name evidence="12" type="ORF">IAC56_00425</name>
</gene>
<evidence type="ECO:0000256" key="6">
    <source>
        <dbReference type="ARBA" id="ARBA00022801"/>
    </source>
</evidence>
<dbReference type="EC" id="3.4.23.36" evidence="9"/>
<keyword evidence="6 9" id="KW-0378">Hydrolase</keyword>
<dbReference type="PROSITE" id="PS00855">
    <property type="entry name" value="SPASE_II"/>
    <property type="match status" value="1"/>
</dbReference>
<comment type="pathway">
    <text evidence="9">Protein modification; lipoprotein biosynthesis (signal peptide cleavage).</text>
</comment>
<dbReference type="GO" id="GO:0006508">
    <property type="term" value="P:proteolysis"/>
    <property type="evidence" value="ECO:0007669"/>
    <property type="project" value="UniProtKB-KW"/>
</dbReference>
<dbReference type="InterPro" id="IPR001872">
    <property type="entry name" value="Peptidase_A8"/>
</dbReference>
<feature type="transmembrane region" description="Helical" evidence="9">
    <location>
        <begin position="134"/>
        <end position="154"/>
    </location>
</feature>
<dbReference type="Proteomes" id="UP000824083">
    <property type="component" value="Unassembled WGS sequence"/>
</dbReference>
<comment type="similarity">
    <text evidence="1 9 11">Belongs to the peptidase A8 family.</text>
</comment>
<reference evidence="12" key="1">
    <citation type="submission" date="2020-10" db="EMBL/GenBank/DDBJ databases">
        <authorList>
            <person name="Gilroy R."/>
        </authorList>
    </citation>
    <scope>NUCLEOTIDE SEQUENCE</scope>
    <source>
        <strain evidence="12">7463</strain>
    </source>
</reference>
<protein>
    <recommendedName>
        <fullName evidence="9">Lipoprotein signal peptidase</fullName>
        <ecNumber evidence="9">3.4.23.36</ecNumber>
    </recommendedName>
    <alternativeName>
        <fullName evidence="9">Prolipoprotein signal peptidase</fullName>
    </alternativeName>
    <alternativeName>
        <fullName evidence="9">Signal peptidase II</fullName>
        <shortName evidence="9">SPase II</shortName>
    </alternativeName>
</protein>
<organism evidence="12 13">
    <name type="scientific">Candidatus Aphodousia faecigallinarum</name>
    <dbReference type="NCBI Taxonomy" id="2840677"/>
    <lineage>
        <taxon>Bacteria</taxon>
        <taxon>Pseudomonadati</taxon>
        <taxon>Pseudomonadota</taxon>
        <taxon>Betaproteobacteria</taxon>
        <taxon>Burkholderiales</taxon>
        <taxon>Sutterellaceae</taxon>
        <taxon>Sutterellaceae incertae sedis</taxon>
        <taxon>Candidatus Aphodousia</taxon>
    </lineage>
</organism>
<dbReference type="PRINTS" id="PR00781">
    <property type="entry name" value="LIPOSIGPTASE"/>
</dbReference>
<keyword evidence="2 9" id="KW-1003">Cell membrane</keyword>
<evidence type="ECO:0000256" key="8">
    <source>
        <dbReference type="ARBA" id="ARBA00023136"/>
    </source>
</evidence>
<sequence>MSTNSRPARALLPWAGVSALVFIIDFATKWYFESHFYLGESRAVTSFFNLVLAHNTGAAFSFLAGHDGWQMYLFATVALVAVFVCAKLIIKHSQEGLFCLALSLIMGGALGNLFDRIIYGYVIDFLDFYYGYWHWPAFNVADMAIVAGAGLLIIDSLTNHSSD</sequence>
<keyword evidence="12" id="KW-0449">Lipoprotein</keyword>
<dbReference type="EMBL" id="DVMY01000013">
    <property type="protein sequence ID" value="HIU36736.1"/>
    <property type="molecule type" value="Genomic_DNA"/>
</dbReference>
<feature type="transmembrane region" description="Helical" evidence="9">
    <location>
        <begin position="12"/>
        <end position="32"/>
    </location>
</feature>
<keyword evidence="3 9" id="KW-0645">Protease</keyword>
<evidence type="ECO:0000313" key="13">
    <source>
        <dbReference type="Proteomes" id="UP000824083"/>
    </source>
</evidence>
<proteinExistence type="inferred from homology"/>
<evidence type="ECO:0000313" key="12">
    <source>
        <dbReference type="EMBL" id="HIU36736.1"/>
    </source>
</evidence>
<evidence type="ECO:0000256" key="5">
    <source>
        <dbReference type="ARBA" id="ARBA00022750"/>
    </source>
</evidence>
<dbReference type="AlphaFoldDB" id="A0A9D1IHB3"/>
<keyword evidence="7 9" id="KW-1133">Transmembrane helix</keyword>